<dbReference type="RefSeq" id="WP_184727204.1">
    <property type="nucleotide sequence ID" value="NZ_JACHIW010000001.1"/>
</dbReference>
<keyword evidence="4" id="KW-1185">Reference proteome</keyword>
<reference evidence="3 4" key="1">
    <citation type="submission" date="2020-08" db="EMBL/GenBank/DDBJ databases">
        <title>Sequencing the genomes of 1000 actinobacteria strains.</title>
        <authorList>
            <person name="Klenk H.-P."/>
        </authorList>
    </citation>
    <scope>NUCLEOTIDE SEQUENCE [LARGE SCALE GENOMIC DNA]</scope>
    <source>
        <strain evidence="3 4">DSM 45584</strain>
    </source>
</reference>
<dbReference type="EMBL" id="JACHIW010000001">
    <property type="protein sequence ID" value="MBB5155971.1"/>
    <property type="molecule type" value="Genomic_DNA"/>
</dbReference>
<evidence type="ECO:0000256" key="1">
    <source>
        <dbReference type="ARBA" id="ARBA00008791"/>
    </source>
</evidence>
<comment type="caution">
    <text evidence="3">The sequence shown here is derived from an EMBL/GenBank/DDBJ whole genome shotgun (WGS) entry which is preliminary data.</text>
</comment>
<sequence length="161" mass="17362">MQRPVLVRVDDSPEASTAALWAMDEAVLRRAPVRLLTISDTAGRDEAWGVARSTGEWCRRGHREADIVDEVVSRFPSEELVRRSADAQLLVVGSRGRGAVAEVLLGSVSMAAAMGAHCPVVIRQRRTCFAPGLVCFLGGGGSLGLPARVHVRRPTTGQYSW</sequence>
<evidence type="ECO:0000313" key="3">
    <source>
        <dbReference type="EMBL" id="MBB5155971.1"/>
    </source>
</evidence>
<accession>A0A840Q8A4</accession>
<dbReference type="Pfam" id="PF00582">
    <property type="entry name" value="Usp"/>
    <property type="match status" value="1"/>
</dbReference>
<dbReference type="PANTHER" id="PTHR31964:SF113">
    <property type="entry name" value="USPA DOMAIN-CONTAINING PROTEIN"/>
    <property type="match status" value="1"/>
</dbReference>
<protein>
    <submittedName>
        <fullName evidence="3">Nucleotide-binding universal stress UspA family protein</fullName>
    </submittedName>
</protein>
<evidence type="ECO:0000313" key="4">
    <source>
        <dbReference type="Proteomes" id="UP000584374"/>
    </source>
</evidence>
<dbReference type="Proteomes" id="UP000584374">
    <property type="component" value="Unassembled WGS sequence"/>
</dbReference>
<dbReference type="SUPFAM" id="SSF52402">
    <property type="entry name" value="Adenine nucleotide alpha hydrolases-like"/>
    <property type="match status" value="1"/>
</dbReference>
<proteinExistence type="inferred from homology"/>
<evidence type="ECO:0000259" key="2">
    <source>
        <dbReference type="Pfam" id="PF00582"/>
    </source>
</evidence>
<dbReference type="InterPro" id="IPR014729">
    <property type="entry name" value="Rossmann-like_a/b/a_fold"/>
</dbReference>
<dbReference type="PANTHER" id="PTHR31964">
    <property type="entry name" value="ADENINE NUCLEOTIDE ALPHA HYDROLASES-LIKE SUPERFAMILY PROTEIN"/>
    <property type="match status" value="1"/>
</dbReference>
<dbReference type="AlphaFoldDB" id="A0A840Q8A4"/>
<gene>
    <name evidence="3" type="ORF">BJ970_003505</name>
</gene>
<dbReference type="Gene3D" id="3.40.50.620">
    <property type="entry name" value="HUPs"/>
    <property type="match status" value="1"/>
</dbReference>
<feature type="domain" description="UspA" evidence="2">
    <location>
        <begin position="2"/>
        <end position="122"/>
    </location>
</feature>
<comment type="similarity">
    <text evidence="1">Belongs to the universal stress protein A family.</text>
</comment>
<dbReference type="PRINTS" id="PR01438">
    <property type="entry name" value="UNVRSLSTRESS"/>
</dbReference>
<name>A0A840Q8A4_9PSEU</name>
<dbReference type="InterPro" id="IPR006016">
    <property type="entry name" value="UspA"/>
</dbReference>
<organism evidence="3 4">
    <name type="scientific">Saccharopolyspora phatthalungensis</name>
    <dbReference type="NCBI Taxonomy" id="664693"/>
    <lineage>
        <taxon>Bacteria</taxon>
        <taxon>Bacillati</taxon>
        <taxon>Actinomycetota</taxon>
        <taxon>Actinomycetes</taxon>
        <taxon>Pseudonocardiales</taxon>
        <taxon>Pseudonocardiaceae</taxon>
        <taxon>Saccharopolyspora</taxon>
    </lineage>
</organism>
<dbReference type="InterPro" id="IPR006015">
    <property type="entry name" value="Universal_stress_UspA"/>
</dbReference>